<evidence type="ECO:0000313" key="4">
    <source>
        <dbReference type="EMBL" id="KAG2328116.1"/>
    </source>
</evidence>
<keyword evidence="5" id="KW-1185">Reference proteome</keyword>
<gene>
    <name evidence="4" type="ORF">Bca52824_010844</name>
</gene>
<reference evidence="4 5" key="1">
    <citation type="submission" date="2020-02" db="EMBL/GenBank/DDBJ databases">
        <authorList>
            <person name="Ma Q."/>
            <person name="Huang Y."/>
            <person name="Song X."/>
            <person name="Pei D."/>
        </authorList>
    </citation>
    <scope>NUCLEOTIDE SEQUENCE [LARGE SCALE GENOMIC DNA]</scope>
    <source>
        <strain evidence="4">Sxm20200214</strain>
        <tissue evidence="4">Leaf</tissue>
    </source>
</reference>
<dbReference type="OrthoDB" id="1303584at2759"/>
<name>A0A8X7WE61_BRACI</name>
<accession>A0A8X7WE61</accession>
<evidence type="ECO:0000256" key="2">
    <source>
        <dbReference type="SAM" id="Phobius"/>
    </source>
</evidence>
<organism evidence="4 5">
    <name type="scientific">Brassica carinata</name>
    <name type="common">Ethiopian mustard</name>
    <name type="synonym">Abyssinian cabbage</name>
    <dbReference type="NCBI Taxonomy" id="52824"/>
    <lineage>
        <taxon>Eukaryota</taxon>
        <taxon>Viridiplantae</taxon>
        <taxon>Streptophyta</taxon>
        <taxon>Embryophyta</taxon>
        <taxon>Tracheophyta</taxon>
        <taxon>Spermatophyta</taxon>
        <taxon>Magnoliopsida</taxon>
        <taxon>eudicotyledons</taxon>
        <taxon>Gunneridae</taxon>
        <taxon>Pentapetalae</taxon>
        <taxon>rosids</taxon>
        <taxon>malvids</taxon>
        <taxon>Brassicales</taxon>
        <taxon>Brassicaceae</taxon>
        <taxon>Brassiceae</taxon>
        <taxon>Brassica</taxon>
    </lineage>
</organism>
<keyword evidence="2" id="KW-0812">Transmembrane</keyword>
<sequence>MATSEQSSASIGSIPTTDGPLCHCALPSSLTISWSDDNPGRRYYKCDIHGFVVWHDKERSCGWQKKSLLEARDKILTQTEEIKALSAALRQANTQIVALEVSHSSASVNETMRSIKIRVTEHINETQRMLRKFVGYSGAGFALATALIVFVIKK</sequence>
<protein>
    <recommendedName>
        <fullName evidence="3">DUF7900 domain-containing protein</fullName>
    </recommendedName>
</protein>
<dbReference type="EMBL" id="JAAMPC010000002">
    <property type="protein sequence ID" value="KAG2328116.1"/>
    <property type="molecule type" value="Genomic_DNA"/>
</dbReference>
<keyword evidence="2" id="KW-1133">Transmembrane helix</keyword>
<evidence type="ECO:0000259" key="3">
    <source>
        <dbReference type="Pfam" id="PF25464"/>
    </source>
</evidence>
<evidence type="ECO:0000313" key="5">
    <source>
        <dbReference type="Proteomes" id="UP000886595"/>
    </source>
</evidence>
<feature type="coiled-coil region" evidence="1">
    <location>
        <begin position="75"/>
        <end position="102"/>
    </location>
</feature>
<keyword evidence="2" id="KW-0472">Membrane</keyword>
<feature type="domain" description="DUF7900" evidence="3">
    <location>
        <begin position="61"/>
        <end position="119"/>
    </location>
</feature>
<dbReference type="AlphaFoldDB" id="A0A8X7WE61"/>
<comment type="caution">
    <text evidence="4">The sequence shown here is derived from an EMBL/GenBank/DDBJ whole genome shotgun (WGS) entry which is preliminary data.</text>
</comment>
<feature type="transmembrane region" description="Helical" evidence="2">
    <location>
        <begin position="133"/>
        <end position="152"/>
    </location>
</feature>
<proteinExistence type="predicted"/>
<keyword evidence="1" id="KW-0175">Coiled coil</keyword>
<dbReference type="Pfam" id="PF25464">
    <property type="entry name" value="DUF7900"/>
    <property type="match status" value="1"/>
</dbReference>
<evidence type="ECO:0000256" key="1">
    <source>
        <dbReference type="SAM" id="Coils"/>
    </source>
</evidence>
<dbReference type="InterPro" id="IPR057222">
    <property type="entry name" value="DUF7900"/>
</dbReference>
<dbReference type="PANTHER" id="PTHR33248">
    <property type="entry name" value="ZINC ION-BINDING PROTEIN"/>
    <property type="match status" value="1"/>
</dbReference>
<dbReference type="Proteomes" id="UP000886595">
    <property type="component" value="Unassembled WGS sequence"/>
</dbReference>